<dbReference type="RefSeq" id="WP_124343295.1">
    <property type="nucleotide sequence ID" value="NZ_BHYL01000194.1"/>
</dbReference>
<dbReference type="EMBL" id="BHYL01000194">
    <property type="protein sequence ID" value="GCD20784.1"/>
    <property type="molecule type" value="Genomic_DNA"/>
</dbReference>
<organism evidence="1 2">
    <name type="scientific">Cellulomonas algicola</name>
    <dbReference type="NCBI Taxonomy" id="2071633"/>
    <lineage>
        <taxon>Bacteria</taxon>
        <taxon>Bacillati</taxon>
        <taxon>Actinomycetota</taxon>
        <taxon>Actinomycetes</taxon>
        <taxon>Micrococcales</taxon>
        <taxon>Cellulomonadaceae</taxon>
        <taxon>Cellulomonas</taxon>
    </lineage>
</organism>
<comment type="caution">
    <text evidence="1">The sequence shown here is derived from an EMBL/GenBank/DDBJ whole genome shotgun (WGS) entry which is preliminary data.</text>
</comment>
<gene>
    <name evidence="1" type="ORF">CTKZ_23460</name>
</gene>
<dbReference type="OrthoDB" id="9805588at2"/>
<dbReference type="InterPro" id="IPR033469">
    <property type="entry name" value="CYTH-like_dom_sf"/>
</dbReference>
<keyword evidence="2" id="KW-1185">Reference proteome</keyword>
<dbReference type="Proteomes" id="UP000288246">
    <property type="component" value="Unassembled WGS sequence"/>
</dbReference>
<accession>A0A401V1K4</accession>
<evidence type="ECO:0000313" key="2">
    <source>
        <dbReference type="Proteomes" id="UP000288246"/>
    </source>
</evidence>
<protein>
    <recommendedName>
        <fullName evidence="3">CYTH domain-containing protein</fullName>
    </recommendedName>
</protein>
<proteinExistence type="predicted"/>
<dbReference type="Gene3D" id="2.40.320.10">
    <property type="entry name" value="Hypothetical Protein Pfu-838710-001"/>
    <property type="match status" value="1"/>
</dbReference>
<evidence type="ECO:0000313" key="1">
    <source>
        <dbReference type="EMBL" id="GCD20784.1"/>
    </source>
</evidence>
<sequence>MPADPHPASELELELTFLADRVPDEVRGTHPVRLVDVYVPEDRQVHPRLRLRQQGDRFELTKKLPVVEGDASQHHELTVTLDDAEFACLAAASGRRVEKDRYRVVIDGHPAEVDVFRGDLQGLVLVDFEFGDRADLESFVAPACCGPDVTQEDFIAGGLLAGRAYAEIEPELDRLGYTRLDV</sequence>
<name>A0A401V1K4_9CELL</name>
<dbReference type="AlphaFoldDB" id="A0A401V1K4"/>
<evidence type="ECO:0008006" key="3">
    <source>
        <dbReference type="Google" id="ProtNLM"/>
    </source>
</evidence>
<dbReference type="SUPFAM" id="SSF55154">
    <property type="entry name" value="CYTH-like phosphatases"/>
    <property type="match status" value="1"/>
</dbReference>
<reference evidence="1 2" key="1">
    <citation type="submission" date="2018-11" db="EMBL/GenBank/DDBJ databases">
        <title>Draft genome sequence of Cellulomonas takizawaensis strain TKZ-21.</title>
        <authorList>
            <person name="Yamamura H."/>
            <person name="Hayashi T."/>
            <person name="Hamada M."/>
            <person name="Serisawa Y."/>
            <person name="Matsuyama K."/>
            <person name="Nakagawa Y."/>
            <person name="Otoguro M."/>
            <person name="Yanagida F."/>
            <person name="Hayakawa M."/>
        </authorList>
    </citation>
    <scope>NUCLEOTIDE SEQUENCE [LARGE SCALE GENOMIC DNA]</scope>
    <source>
        <strain evidence="1 2">TKZ-21</strain>
    </source>
</reference>